<dbReference type="AlphaFoldDB" id="A0A0E9SGM2"/>
<organism evidence="1">
    <name type="scientific">Anguilla anguilla</name>
    <name type="common">European freshwater eel</name>
    <name type="synonym">Muraena anguilla</name>
    <dbReference type="NCBI Taxonomy" id="7936"/>
    <lineage>
        <taxon>Eukaryota</taxon>
        <taxon>Metazoa</taxon>
        <taxon>Chordata</taxon>
        <taxon>Craniata</taxon>
        <taxon>Vertebrata</taxon>
        <taxon>Euteleostomi</taxon>
        <taxon>Actinopterygii</taxon>
        <taxon>Neopterygii</taxon>
        <taxon>Teleostei</taxon>
        <taxon>Anguilliformes</taxon>
        <taxon>Anguillidae</taxon>
        <taxon>Anguilla</taxon>
    </lineage>
</organism>
<sequence length="42" mass="4996">MGLLFYIYKVCIFSCISVTVVFHQCSAVHQPIYRLYYLYSIL</sequence>
<dbReference type="EMBL" id="GBXM01068043">
    <property type="protein sequence ID" value="JAH40534.1"/>
    <property type="molecule type" value="Transcribed_RNA"/>
</dbReference>
<accession>A0A0E9SGM2</accession>
<reference evidence="1" key="1">
    <citation type="submission" date="2014-11" db="EMBL/GenBank/DDBJ databases">
        <authorList>
            <person name="Amaro Gonzalez C."/>
        </authorList>
    </citation>
    <scope>NUCLEOTIDE SEQUENCE</scope>
</reference>
<protein>
    <submittedName>
        <fullName evidence="1">Uncharacterized protein</fullName>
    </submittedName>
</protein>
<reference evidence="1" key="2">
    <citation type="journal article" date="2015" name="Fish Shellfish Immunol.">
        <title>Early steps in the European eel (Anguilla anguilla)-Vibrio vulnificus interaction in the gills: Role of the RtxA13 toxin.</title>
        <authorList>
            <person name="Callol A."/>
            <person name="Pajuelo D."/>
            <person name="Ebbesson L."/>
            <person name="Teles M."/>
            <person name="MacKenzie S."/>
            <person name="Amaro C."/>
        </authorList>
    </citation>
    <scope>NUCLEOTIDE SEQUENCE</scope>
</reference>
<evidence type="ECO:0000313" key="1">
    <source>
        <dbReference type="EMBL" id="JAH40534.1"/>
    </source>
</evidence>
<name>A0A0E9SGM2_ANGAN</name>
<proteinExistence type="predicted"/>